<gene>
    <name evidence="7" type="ORF">LX69_02963</name>
</gene>
<dbReference type="SUPFAM" id="SSF103088">
    <property type="entry name" value="OmpA-like"/>
    <property type="match status" value="1"/>
</dbReference>
<keyword evidence="8" id="KW-1185">Reference proteome</keyword>
<dbReference type="CDD" id="cd07185">
    <property type="entry name" value="OmpA_C-like"/>
    <property type="match status" value="1"/>
</dbReference>
<sequence length="677" mass="75814">MLKKLLFRVINPHGRWDLKQTTMRILTLLAACALTLTLWGQTGYRTKSQRAIELYEEAGTFYVKGQTAQALTSINKALERDQMFIEAYLLKAEIFQYLQKYSDAREMLIQTISIDSMYFIPAFYNMGKVEFFMGNYQESIGWFKRYDNLAKTRKQPLKTDQWIMKAEFAIKAKNRPVKIVPRNLGTAINTDLDEYWPSLTADENTMVYTVLVPRDTNAYKMGNLPKTPNYFQEDFYESLRDESGQWQHRQAILPPLNSPSNEGAQTLSADGQWMFYTACGRRDTKGSCDIYFAQRTASGWSDPVNVGAPVNTPFWESQPTIAADGRTLYFISNRSGGIGKKDIWCATVTSIKDDGTPIFGDLKNLGSNINTEGDENSPFMHHDGQTLYFSSDGWPGMGQMDLFLSRKDASGNWQTPENLGFPINTASDEIGLVVNAAGNRAYYSSDGIEGGAGGKDLYVFDLPNDLRPTPVSYVRGIVYDADTKERIAARFELYDVKSGNLKASSGSNGHTGEFLLCLPPGNSYALNVSKSGYLFYSGHFNLKGIHDLTSPRQIDIYLQPIREGSQVVLENVFFATDSYQLTDESRVELDKVVALMTDNPSMTIEVQGHTDNQGSAAYNLQLSQQRAQSVVTYLTGKSIAPARLTSKGYGMTQPVAPNETEAGRAQNRRTQMKVLKK</sequence>
<feature type="region of interest" description="Disordered" evidence="5">
    <location>
        <begin position="653"/>
        <end position="677"/>
    </location>
</feature>
<dbReference type="AlphaFoldDB" id="A0A2W7MWB7"/>
<dbReference type="Gene3D" id="1.25.40.10">
    <property type="entry name" value="Tetratricopeptide repeat domain"/>
    <property type="match status" value="1"/>
</dbReference>
<evidence type="ECO:0000256" key="2">
    <source>
        <dbReference type="ARBA" id="ARBA00023136"/>
    </source>
</evidence>
<dbReference type="PROSITE" id="PS51123">
    <property type="entry name" value="OMPA_2"/>
    <property type="match status" value="1"/>
</dbReference>
<comment type="subcellular location">
    <subcellularLocation>
        <location evidence="1">Cell outer membrane</location>
    </subcellularLocation>
</comment>
<dbReference type="InterPro" id="IPR011659">
    <property type="entry name" value="WD40"/>
</dbReference>
<dbReference type="SUPFAM" id="SSF48452">
    <property type="entry name" value="TPR-like"/>
    <property type="match status" value="1"/>
</dbReference>
<accession>A0A2W7MWB7</accession>
<dbReference type="InterPro" id="IPR011042">
    <property type="entry name" value="6-blade_b-propeller_TolB-like"/>
</dbReference>
<dbReference type="InterPro" id="IPR006664">
    <property type="entry name" value="OMP_bac"/>
</dbReference>
<evidence type="ECO:0000256" key="1">
    <source>
        <dbReference type="ARBA" id="ARBA00004442"/>
    </source>
</evidence>
<keyword evidence="2 4" id="KW-0472">Membrane</keyword>
<evidence type="ECO:0000256" key="3">
    <source>
        <dbReference type="ARBA" id="ARBA00023237"/>
    </source>
</evidence>
<dbReference type="EMBL" id="QKZK01000033">
    <property type="protein sequence ID" value="PZX12238.1"/>
    <property type="molecule type" value="Genomic_DNA"/>
</dbReference>
<dbReference type="PROSITE" id="PS01068">
    <property type="entry name" value="OMPA_1"/>
    <property type="match status" value="1"/>
</dbReference>
<dbReference type="InterPro" id="IPR036737">
    <property type="entry name" value="OmpA-like_sf"/>
</dbReference>
<keyword evidence="3" id="KW-0998">Cell outer membrane</keyword>
<dbReference type="SMART" id="SM00028">
    <property type="entry name" value="TPR"/>
    <property type="match status" value="3"/>
</dbReference>
<dbReference type="PRINTS" id="PR01021">
    <property type="entry name" value="OMPADOMAIN"/>
</dbReference>
<protein>
    <submittedName>
        <fullName evidence="7">WD40 repeat protein</fullName>
    </submittedName>
</protein>
<dbReference type="OrthoDB" id="9809364at2"/>
<comment type="caution">
    <text evidence="7">The sequence shown here is derived from an EMBL/GenBank/DDBJ whole genome shotgun (WGS) entry which is preliminary data.</text>
</comment>
<dbReference type="Gene3D" id="2.120.10.30">
    <property type="entry name" value="TolB, C-terminal domain"/>
    <property type="match status" value="1"/>
</dbReference>
<dbReference type="GO" id="GO:0009279">
    <property type="term" value="C:cell outer membrane"/>
    <property type="evidence" value="ECO:0007669"/>
    <property type="project" value="UniProtKB-SubCell"/>
</dbReference>
<feature type="domain" description="OmpA-like" evidence="6">
    <location>
        <begin position="561"/>
        <end position="677"/>
    </location>
</feature>
<evidence type="ECO:0000259" key="6">
    <source>
        <dbReference type="PROSITE" id="PS51123"/>
    </source>
</evidence>
<dbReference type="Pfam" id="PF07676">
    <property type="entry name" value="PD40"/>
    <property type="match status" value="3"/>
</dbReference>
<dbReference type="Pfam" id="PF00691">
    <property type="entry name" value="OmpA"/>
    <property type="match status" value="1"/>
</dbReference>
<evidence type="ECO:0000313" key="8">
    <source>
        <dbReference type="Proteomes" id="UP000249239"/>
    </source>
</evidence>
<proteinExistence type="predicted"/>
<dbReference type="InterPro" id="IPR050330">
    <property type="entry name" value="Bact_OuterMem_StrucFunc"/>
</dbReference>
<feature type="compositionally biased region" description="Basic residues" evidence="5">
    <location>
        <begin position="666"/>
        <end position="677"/>
    </location>
</feature>
<dbReference type="Proteomes" id="UP000249239">
    <property type="component" value="Unassembled WGS sequence"/>
</dbReference>
<dbReference type="PANTHER" id="PTHR30329">
    <property type="entry name" value="STATOR ELEMENT OF FLAGELLAR MOTOR COMPLEX"/>
    <property type="match status" value="1"/>
</dbReference>
<name>A0A2W7MWB7_9BACT</name>
<dbReference type="PANTHER" id="PTHR30329:SF21">
    <property type="entry name" value="LIPOPROTEIN YIAD-RELATED"/>
    <property type="match status" value="1"/>
</dbReference>
<dbReference type="Gene3D" id="3.30.1330.60">
    <property type="entry name" value="OmpA-like domain"/>
    <property type="match status" value="1"/>
</dbReference>
<evidence type="ECO:0000313" key="7">
    <source>
        <dbReference type="EMBL" id="PZX12238.1"/>
    </source>
</evidence>
<dbReference type="SUPFAM" id="SSF82171">
    <property type="entry name" value="DPP6 N-terminal domain-like"/>
    <property type="match status" value="1"/>
</dbReference>
<dbReference type="InterPro" id="IPR019734">
    <property type="entry name" value="TPR_rpt"/>
</dbReference>
<dbReference type="InterPro" id="IPR006665">
    <property type="entry name" value="OmpA-like"/>
</dbReference>
<reference evidence="7 8" key="1">
    <citation type="submission" date="2018-06" db="EMBL/GenBank/DDBJ databases">
        <title>Genomic Encyclopedia of Archaeal and Bacterial Type Strains, Phase II (KMG-II): from individual species to whole genera.</title>
        <authorList>
            <person name="Goeker M."/>
        </authorList>
    </citation>
    <scope>NUCLEOTIDE SEQUENCE [LARGE SCALE GENOMIC DNA]</scope>
    <source>
        <strain evidence="7 8">DSM 6779</strain>
    </source>
</reference>
<evidence type="ECO:0000256" key="4">
    <source>
        <dbReference type="PROSITE-ProRule" id="PRU00473"/>
    </source>
</evidence>
<dbReference type="InterPro" id="IPR006690">
    <property type="entry name" value="OMPA-like_CS"/>
</dbReference>
<organism evidence="7 8">
    <name type="scientific">Breznakibacter xylanolyticus</name>
    <dbReference type="NCBI Taxonomy" id="990"/>
    <lineage>
        <taxon>Bacteria</taxon>
        <taxon>Pseudomonadati</taxon>
        <taxon>Bacteroidota</taxon>
        <taxon>Bacteroidia</taxon>
        <taxon>Marinilabiliales</taxon>
        <taxon>Marinilabiliaceae</taxon>
        <taxon>Breznakibacter</taxon>
    </lineage>
</organism>
<dbReference type="InterPro" id="IPR011990">
    <property type="entry name" value="TPR-like_helical_dom_sf"/>
</dbReference>
<evidence type="ECO:0000256" key="5">
    <source>
        <dbReference type="SAM" id="MobiDB-lite"/>
    </source>
</evidence>